<evidence type="ECO:0000256" key="2">
    <source>
        <dbReference type="ARBA" id="ARBA00023125"/>
    </source>
</evidence>
<dbReference type="PROSITE" id="PS01124">
    <property type="entry name" value="HTH_ARAC_FAMILY_2"/>
    <property type="match status" value="1"/>
</dbReference>
<dbReference type="PANTHER" id="PTHR47504:SF6">
    <property type="entry name" value="ARAC-FAMILY TRANSCRIPTIONAL REGULATOR"/>
    <property type="match status" value="1"/>
</dbReference>
<name>A0A511ZCR9_9BACL</name>
<dbReference type="InterPro" id="IPR009057">
    <property type="entry name" value="Homeodomain-like_sf"/>
</dbReference>
<comment type="caution">
    <text evidence="5">The sequence shown here is derived from an EMBL/GenBank/DDBJ whole genome shotgun (WGS) entry which is preliminary data.</text>
</comment>
<reference evidence="5 6" key="1">
    <citation type="submission" date="2019-07" db="EMBL/GenBank/DDBJ databases">
        <title>Whole genome shotgun sequence of Sporosarcina luteola NBRC 105378.</title>
        <authorList>
            <person name="Hosoyama A."/>
            <person name="Uohara A."/>
            <person name="Ohji S."/>
            <person name="Ichikawa N."/>
        </authorList>
    </citation>
    <scope>NUCLEOTIDE SEQUENCE [LARGE SCALE GENOMIC DNA]</scope>
    <source>
        <strain evidence="5 6">NBRC 105378</strain>
    </source>
</reference>
<dbReference type="SUPFAM" id="SSF46689">
    <property type="entry name" value="Homeodomain-like"/>
    <property type="match status" value="2"/>
</dbReference>
<dbReference type="GO" id="GO:0043565">
    <property type="term" value="F:sequence-specific DNA binding"/>
    <property type="evidence" value="ECO:0007669"/>
    <property type="project" value="InterPro"/>
</dbReference>
<evidence type="ECO:0000256" key="3">
    <source>
        <dbReference type="ARBA" id="ARBA00023163"/>
    </source>
</evidence>
<dbReference type="OrthoDB" id="8365150at2"/>
<feature type="domain" description="HTH araC/xylS-type" evidence="4">
    <location>
        <begin position="6"/>
        <end position="103"/>
    </location>
</feature>
<organism evidence="5 6">
    <name type="scientific">Sporosarcina luteola</name>
    <dbReference type="NCBI Taxonomy" id="582850"/>
    <lineage>
        <taxon>Bacteria</taxon>
        <taxon>Bacillati</taxon>
        <taxon>Bacillota</taxon>
        <taxon>Bacilli</taxon>
        <taxon>Bacillales</taxon>
        <taxon>Caryophanaceae</taxon>
        <taxon>Sporosarcina</taxon>
    </lineage>
</organism>
<dbReference type="InterPro" id="IPR018060">
    <property type="entry name" value="HTH_AraC"/>
</dbReference>
<keyword evidence="6" id="KW-1185">Reference proteome</keyword>
<dbReference type="EMBL" id="BJYL01000068">
    <property type="protein sequence ID" value="GEN85226.1"/>
    <property type="molecule type" value="Genomic_DNA"/>
</dbReference>
<dbReference type="PANTHER" id="PTHR47504">
    <property type="entry name" value="RIGHT ORIGIN-BINDING PROTEIN"/>
    <property type="match status" value="1"/>
</dbReference>
<protein>
    <submittedName>
        <fullName evidence="5">AraC family transcriptional regulator</fullName>
    </submittedName>
</protein>
<keyword evidence="3" id="KW-0804">Transcription</keyword>
<sequence length="362" mass="42852">MNEYIQEMIDWIEARLKDKFSLEELAAHMGYSPYYCSFKFHQATGMSMRRYILLRRLYQSMHDLKMPRKIIDVALDYHYSSQESYSRAFKTVFGSTPREFQLQNMPVQSIAKLLMKQEERKNEMETVREHEVIRLQNEARELFDRGVLNILNGQMMYEEFVSKKLMGDSDYAPFNEAMCVHETTDKVFSSEFIQIRAAGHGETVEAYQQKVVAPLQSLLNGDYHDIVLWFGEDMFCQMNLLTILAYLEQSGYQGRVFYNSFREDEFKVEQTELKLGNYDEVYQTVMIRHMKPDCTIMPVLYQAIDWYVEMLKADNPVTRFIAHNHQQPTDELLKRLFSVFPMIGYGDTQYMELINHIDTHTI</sequence>
<gene>
    <name evidence="5" type="primary">araC</name>
    <name evidence="5" type="ORF">SLU01_35380</name>
</gene>
<evidence type="ECO:0000313" key="6">
    <source>
        <dbReference type="Proteomes" id="UP000321901"/>
    </source>
</evidence>
<evidence type="ECO:0000259" key="4">
    <source>
        <dbReference type="PROSITE" id="PS01124"/>
    </source>
</evidence>
<dbReference type="Gene3D" id="1.10.10.60">
    <property type="entry name" value="Homeodomain-like"/>
    <property type="match status" value="2"/>
</dbReference>
<accession>A0A511ZCR9</accession>
<dbReference type="InterPro" id="IPR050959">
    <property type="entry name" value="MarA-like"/>
</dbReference>
<dbReference type="Pfam" id="PF12833">
    <property type="entry name" value="HTH_18"/>
    <property type="match status" value="1"/>
</dbReference>
<dbReference type="Proteomes" id="UP000321901">
    <property type="component" value="Unassembled WGS sequence"/>
</dbReference>
<dbReference type="AlphaFoldDB" id="A0A511ZCR9"/>
<proteinExistence type="predicted"/>
<dbReference type="SMART" id="SM00342">
    <property type="entry name" value="HTH_ARAC"/>
    <property type="match status" value="1"/>
</dbReference>
<keyword evidence="1" id="KW-0805">Transcription regulation</keyword>
<evidence type="ECO:0000256" key="1">
    <source>
        <dbReference type="ARBA" id="ARBA00023015"/>
    </source>
</evidence>
<dbReference type="RefSeq" id="WP_147060817.1">
    <property type="nucleotide sequence ID" value="NZ_BJYL01000068.1"/>
</dbReference>
<evidence type="ECO:0000313" key="5">
    <source>
        <dbReference type="EMBL" id="GEN85226.1"/>
    </source>
</evidence>
<keyword evidence="2" id="KW-0238">DNA-binding</keyword>
<dbReference type="GO" id="GO:0003700">
    <property type="term" value="F:DNA-binding transcription factor activity"/>
    <property type="evidence" value="ECO:0007669"/>
    <property type="project" value="InterPro"/>
</dbReference>